<organism evidence="1 2">
    <name type="scientific">Gigaspora margarita</name>
    <dbReference type="NCBI Taxonomy" id="4874"/>
    <lineage>
        <taxon>Eukaryota</taxon>
        <taxon>Fungi</taxon>
        <taxon>Fungi incertae sedis</taxon>
        <taxon>Mucoromycota</taxon>
        <taxon>Glomeromycotina</taxon>
        <taxon>Glomeromycetes</taxon>
        <taxon>Diversisporales</taxon>
        <taxon>Gigasporaceae</taxon>
        <taxon>Gigaspora</taxon>
    </lineage>
</organism>
<dbReference type="EMBL" id="CAJVQB010007113">
    <property type="protein sequence ID" value="CAG8697361.1"/>
    <property type="molecule type" value="Genomic_DNA"/>
</dbReference>
<reference evidence="1 2" key="1">
    <citation type="submission" date="2021-06" db="EMBL/GenBank/DDBJ databases">
        <authorList>
            <person name="Kallberg Y."/>
            <person name="Tangrot J."/>
            <person name="Rosling A."/>
        </authorList>
    </citation>
    <scope>NUCLEOTIDE SEQUENCE [LARGE SCALE GENOMIC DNA]</scope>
    <source>
        <strain evidence="1 2">120-4 pot B 10/14</strain>
    </source>
</reference>
<evidence type="ECO:0000313" key="2">
    <source>
        <dbReference type="Proteomes" id="UP000789901"/>
    </source>
</evidence>
<name>A0ABN7UZ49_GIGMA</name>
<gene>
    <name evidence="1" type="ORF">GMARGA_LOCUS11899</name>
</gene>
<evidence type="ECO:0000313" key="1">
    <source>
        <dbReference type="EMBL" id="CAG8697361.1"/>
    </source>
</evidence>
<comment type="caution">
    <text evidence="1">The sequence shown here is derived from an EMBL/GenBank/DDBJ whole genome shotgun (WGS) entry which is preliminary data.</text>
</comment>
<sequence>MSLGCLNNKIRKTDQAKFFARLDRKYNPLVKSYREQNLKEELETEKKKILASFLKKPLNKIMLYRVLVKKNLKYRLSVAPIEILTDTKNHLESSLEKDI</sequence>
<accession>A0ABN7UZ49</accession>
<proteinExistence type="predicted"/>
<protein>
    <submittedName>
        <fullName evidence="1">2692_t:CDS:1</fullName>
    </submittedName>
</protein>
<keyword evidence="2" id="KW-1185">Reference proteome</keyword>
<dbReference type="Proteomes" id="UP000789901">
    <property type="component" value="Unassembled WGS sequence"/>
</dbReference>